<keyword evidence="8" id="KW-1185">Reference proteome</keyword>
<dbReference type="EMBL" id="BAABHW010000001">
    <property type="protein sequence ID" value="GAA5068671.1"/>
    <property type="molecule type" value="Genomic_DNA"/>
</dbReference>
<organism evidence="7 8">
    <name type="scientific">[Roseibacterium] beibuensis</name>
    <dbReference type="NCBI Taxonomy" id="1193142"/>
    <lineage>
        <taxon>Bacteria</taxon>
        <taxon>Pseudomonadati</taxon>
        <taxon>Pseudomonadota</taxon>
        <taxon>Alphaproteobacteria</taxon>
        <taxon>Rhodobacterales</taxon>
        <taxon>Roseobacteraceae</taxon>
        <taxon>Roseicyclus</taxon>
    </lineage>
</organism>
<sequence length="150" mass="16476">MSHAMTYNSALPDPDYDHAYYDGVPAKRLFAWVIDVLIVTLITLVLGVITLTALLWIWPVVYVTVAFLYRWGSVATWSATLGMRLMNLQLRGRTGHVLSTGEAAAHTGLYLFLSASMILQLVSVGAIALSQRHQGLHDLILGTAALNRPQ</sequence>
<keyword evidence="3 5" id="KW-1133">Transmembrane helix</keyword>
<protein>
    <submittedName>
        <fullName evidence="7">RDD family protein</fullName>
    </submittedName>
</protein>
<comment type="caution">
    <text evidence="7">The sequence shown here is derived from an EMBL/GenBank/DDBJ whole genome shotgun (WGS) entry which is preliminary data.</text>
</comment>
<reference evidence="8" key="1">
    <citation type="journal article" date="2019" name="Int. J. Syst. Evol. Microbiol.">
        <title>The Global Catalogue of Microorganisms (GCM) 10K type strain sequencing project: providing services to taxonomists for standard genome sequencing and annotation.</title>
        <authorList>
            <consortium name="The Broad Institute Genomics Platform"/>
            <consortium name="The Broad Institute Genome Sequencing Center for Infectious Disease"/>
            <person name="Wu L."/>
            <person name="Ma J."/>
        </authorList>
    </citation>
    <scope>NUCLEOTIDE SEQUENCE [LARGE SCALE GENOMIC DNA]</scope>
    <source>
        <strain evidence="8">JCM 18015</strain>
    </source>
</reference>
<evidence type="ECO:0000259" key="6">
    <source>
        <dbReference type="Pfam" id="PF06271"/>
    </source>
</evidence>
<gene>
    <name evidence="7" type="ORF">GCM10023209_09560</name>
</gene>
<feature type="transmembrane region" description="Helical" evidence="5">
    <location>
        <begin position="29"/>
        <end position="56"/>
    </location>
</feature>
<evidence type="ECO:0000256" key="3">
    <source>
        <dbReference type="ARBA" id="ARBA00022989"/>
    </source>
</evidence>
<comment type="subcellular location">
    <subcellularLocation>
        <location evidence="1">Membrane</location>
        <topology evidence="1">Multi-pass membrane protein</topology>
    </subcellularLocation>
</comment>
<evidence type="ECO:0000313" key="7">
    <source>
        <dbReference type="EMBL" id="GAA5068671.1"/>
    </source>
</evidence>
<accession>A0ABP9L2B9</accession>
<evidence type="ECO:0000256" key="2">
    <source>
        <dbReference type="ARBA" id="ARBA00022692"/>
    </source>
</evidence>
<evidence type="ECO:0000256" key="5">
    <source>
        <dbReference type="SAM" id="Phobius"/>
    </source>
</evidence>
<feature type="transmembrane region" description="Helical" evidence="5">
    <location>
        <begin position="107"/>
        <end position="129"/>
    </location>
</feature>
<feature type="domain" description="RDD" evidence="6">
    <location>
        <begin position="26"/>
        <end position="141"/>
    </location>
</feature>
<evidence type="ECO:0000256" key="1">
    <source>
        <dbReference type="ARBA" id="ARBA00004141"/>
    </source>
</evidence>
<proteinExistence type="predicted"/>
<keyword evidence="4 5" id="KW-0472">Membrane</keyword>
<name>A0ABP9L2B9_9RHOB</name>
<dbReference type="Proteomes" id="UP001499910">
    <property type="component" value="Unassembled WGS sequence"/>
</dbReference>
<keyword evidence="2 5" id="KW-0812">Transmembrane</keyword>
<evidence type="ECO:0000256" key="4">
    <source>
        <dbReference type="ARBA" id="ARBA00023136"/>
    </source>
</evidence>
<dbReference type="InterPro" id="IPR010432">
    <property type="entry name" value="RDD"/>
</dbReference>
<dbReference type="Pfam" id="PF06271">
    <property type="entry name" value="RDD"/>
    <property type="match status" value="1"/>
</dbReference>
<evidence type="ECO:0000313" key="8">
    <source>
        <dbReference type="Proteomes" id="UP001499910"/>
    </source>
</evidence>